<dbReference type="Pfam" id="PF00248">
    <property type="entry name" value="Aldo_ket_red"/>
    <property type="match status" value="2"/>
</dbReference>
<dbReference type="Gene3D" id="3.20.20.100">
    <property type="entry name" value="NADP-dependent oxidoreductase domain"/>
    <property type="match status" value="2"/>
</dbReference>
<feature type="domain" description="NADP-dependent oxidoreductase" evidence="1">
    <location>
        <begin position="330"/>
        <end position="586"/>
    </location>
</feature>
<proteinExistence type="predicted"/>
<dbReference type="CDD" id="cd19120">
    <property type="entry name" value="AKR_AKR3C2-3"/>
    <property type="match status" value="1"/>
</dbReference>
<dbReference type="InterPro" id="IPR023210">
    <property type="entry name" value="NADP_OxRdtase_dom"/>
</dbReference>
<dbReference type="OrthoDB" id="416253at2759"/>
<gene>
    <name evidence="2" type="ORF">A7U60_g4010</name>
</gene>
<dbReference type="InterPro" id="IPR044494">
    <property type="entry name" value="AKR3C2/3"/>
</dbReference>
<dbReference type="PROSITE" id="PS00062">
    <property type="entry name" value="ALDOKETO_REDUCTASE_2"/>
    <property type="match status" value="2"/>
</dbReference>
<sequence>MTPKTLTLSDNSQIPWIAFGTGTAFNRKSCKDACGMVLSLGFTHIDTATRYGNEEDVGEAIASSGLPRESLYVTTKLDVIPPDGRVEGNLRNSLKKLRLEYVDLYLIHAPILFLQRAGGLKQVWREMVEVKEKGLTRSIGVSNFSKKFLEEIIELGLEKPVVNQMEYHVFVAKRLEPLLSLSQKHGIRIAAWGSLRPLFPDRTNDASILPACVQLKFVLDSIAKARGDSVTPNQILFKWLEAKGTIAVTTSTKDWRLKEYLETDNFSDLSQEEIDKIEQSTGGVHYRFEKLGSFIDECYKPVLVLAMPVKTIPLSDGAQIPWIAFGTGTAFFQKSCKDACALALSLGFAHIDTAAMYKNEEDVGDAIASSGVPRESLYVTTKLDAIPPGGTVEGNLRDSLKKLQLEYVDLYLVHAPYLVRDRPGGMRQAWLEMIDVKKKGLARSIGVSNFNVKDLEGVIELGLEKPVVNQIEYHLLVSSHLEPLLSYCKKHSIIVASWGSLRPLFPDPDKHSAILLICAQIKSILESIARARGEAATPNQLLFKWIESKNMIAVTTSTKEWRLKEYLDAENIPELSENELNAIDQSGEGTHYRFSRRAYADEN</sequence>
<dbReference type="GO" id="GO:0016652">
    <property type="term" value="F:oxidoreductase activity, acting on NAD(P)H as acceptor"/>
    <property type="evidence" value="ECO:0007669"/>
    <property type="project" value="InterPro"/>
</dbReference>
<feature type="domain" description="NADP-dependent oxidoreductase" evidence="1">
    <location>
        <begin position="20"/>
        <end position="279"/>
    </location>
</feature>
<organism evidence="2 3">
    <name type="scientific">Sanghuangporus baumii</name>
    <name type="common">Phellinus baumii</name>
    <dbReference type="NCBI Taxonomy" id="108892"/>
    <lineage>
        <taxon>Eukaryota</taxon>
        <taxon>Fungi</taxon>
        <taxon>Dikarya</taxon>
        <taxon>Basidiomycota</taxon>
        <taxon>Agaricomycotina</taxon>
        <taxon>Agaricomycetes</taxon>
        <taxon>Hymenochaetales</taxon>
        <taxon>Hymenochaetaceae</taxon>
        <taxon>Sanghuangporus</taxon>
    </lineage>
</organism>
<dbReference type="Proteomes" id="UP000757232">
    <property type="component" value="Unassembled WGS sequence"/>
</dbReference>
<dbReference type="InterPro" id="IPR036812">
    <property type="entry name" value="NAD(P)_OxRdtase_dom_sf"/>
</dbReference>
<evidence type="ECO:0000313" key="2">
    <source>
        <dbReference type="EMBL" id="OCB88822.1"/>
    </source>
</evidence>
<dbReference type="AlphaFoldDB" id="A0A9Q5I047"/>
<name>A0A9Q5I047_SANBA</name>
<dbReference type="PANTHER" id="PTHR11732">
    <property type="entry name" value="ALDO/KETO REDUCTASE"/>
    <property type="match status" value="1"/>
</dbReference>
<dbReference type="InterPro" id="IPR020471">
    <property type="entry name" value="AKR"/>
</dbReference>
<protein>
    <submittedName>
        <fullName evidence="2">Aldo/keto reductase</fullName>
    </submittedName>
</protein>
<reference evidence="2" key="1">
    <citation type="submission" date="2016-06" db="EMBL/GenBank/DDBJ databases">
        <title>Draft Genome sequence of the fungus Inonotus baumii.</title>
        <authorList>
            <person name="Zhu H."/>
            <person name="Lin W."/>
        </authorList>
    </citation>
    <scope>NUCLEOTIDE SEQUENCE</scope>
    <source>
        <strain evidence="2">821</strain>
    </source>
</reference>
<dbReference type="PRINTS" id="PR00069">
    <property type="entry name" value="ALDKETRDTASE"/>
</dbReference>
<accession>A0A9Q5I047</accession>
<dbReference type="EMBL" id="LNZH02000169">
    <property type="protein sequence ID" value="OCB88822.1"/>
    <property type="molecule type" value="Genomic_DNA"/>
</dbReference>
<comment type="caution">
    <text evidence="2">The sequence shown here is derived from an EMBL/GenBank/DDBJ whole genome shotgun (WGS) entry which is preliminary data.</text>
</comment>
<evidence type="ECO:0000259" key="1">
    <source>
        <dbReference type="Pfam" id="PF00248"/>
    </source>
</evidence>
<dbReference type="SUPFAM" id="SSF51430">
    <property type="entry name" value="NAD(P)-linked oxidoreductase"/>
    <property type="match status" value="2"/>
</dbReference>
<keyword evidence="3" id="KW-1185">Reference proteome</keyword>
<evidence type="ECO:0000313" key="3">
    <source>
        <dbReference type="Proteomes" id="UP000757232"/>
    </source>
</evidence>
<dbReference type="InterPro" id="IPR018170">
    <property type="entry name" value="Aldo/ket_reductase_CS"/>
</dbReference>